<dbReference type="InterPro" id="IPR038078">
    <property type="entry name" value="PhoU-like_sf"/>
</dbReference>
<reference evidence="3" key="1">
    <citation type="submission" date="2020-10" db="EMBL/GenBank/DDBJ databases">
        <authorList>
            <person name="Gilroy R."/>
        </authorList>
    </citation>
    <scope>NUCLEOTIDE SEQUENCE</scope>
    <source>
        <strain evidence="3">CHK190-19873</strain>
    </source>
</reference>
<organism evidence="3 4">
    <name type="scientific">Candidatus Limivivens intestinipullorum</name>
    <dbReference type="NCBI Taxonomy" id="2840858"/>
    <lineage>
        <taxon>Bacteria</taxon>
        <taxon>Bacillati</taxon>
        <taxon>Bacillota</taxon>
        <taxon>Clostridia</taxon>
        <taxon>Lachnospirales</taxon>
        <taxon>Lachnospiraceae</taxon>
        <taxon>Lachnospiraceae incertae sedis</taxon>
        <taxon>Candidatus Limivivens</taxon>
    </lineage>
</organism>
<comment type="caution">
    <text evidence="3">The sequence shown here is derived from an EMBL/GenBank/DDBJ whole genome shotgun (WGS) entry which is preliminary data.</text>
</comment>
<reference evidence="3" key="2">
    <citation type="journal article" date="2021" name="PeerJ">
        <title>Extensive microbial diversity within the chicken gut microbiome revealed by metagenomics and culture.</title>
        <authorList>
            <person name="Gilroy R."/>
            <person name="Ravi A."/>
            <person name="Getino M."/>
            <person name="Pursley I."/>
            <person name="Horton D.L."/>
            <person name="Alikhan N.F."/>
            <person name="Baker D."/>
            <person name="Gharbi K."/>
            <person name="Hall N."/>
            <person name="Watson M."/>
            <person name="Adriaenssens E.M."/>
            <person name="Foster-Nyarko E."/>
            <person name="Jarju S."/>
            <person name="Secka A."/>
            <person name="Antonio M."/>
            <person name="Oren A."/>
            <person name="Chaudhuri R.R."/>
            <person name="La Ragione R."/>
            <person name="Hildebrand F."/>
            <person name="Pallen M.J."/>
        </authorList>
    </citation>
    <scope>NUCLEOTIDE SEQUENCE</scope>
    <source>
        <strain evidence="3">CHK190-19873</strain>
    </source>
</reference>
<comment type="similarity">
    <text evidence="1">Belongs to the UPF0111 family.</text>
</comment>
<feature type="coiled-coil region" evidence="2">
    <location>
        <begin position="39"/>
        <end position="66"/>
    </location>
</feature>
<dbReference type="EMBL" id="DVIQ01000023">
    <property type="protein sequence ID" value="HIS30773.1"/>
    <property type="molecule type" value="Genomic_DNA"/>
</dbReference>
<keyword evidence="2" id="KW-0175">Coiled coil</keyword>
<evidence type="ECO:0000256" key="1">
    <source>
        <dbReference type="ARBA" id="ARBA00008591"/>
    </source>
</evidence>
<sequence>MSKKQDAFYFENFITCAGFACQEAHLLEEVIQHFEPSTLKQKLDQMHELEHAADEKKHELHNVLAKAFITPIEREDMVLLSQSIDELTDEIEDVLLRIYCNNVKSIRPDALDLANVLIRCCEEVKSLVTEFADFKRSKKLQEHIINVNTMEEDADKLFINNLRELHTTCTDPMEVISWREIYTYMEKCADACEHIADAIESIVMKNT</sequence>
<protein>
    <submittedName>
        <fullName evidence="3">DUF47 family protein</fullName>
    </submittedName>
</protein>
<evidence type="ECO:0000313" key="4">
    <source>
        <dbReference type="Proteomes" id="UP000823935"/>
    </source>
</evidence>
<evidence type="ECO:0000256" key="2">
    <source>
        <dbReference type="SAM" id="Coils"/>
    </source>
</evidence>
<dbReference type="InterPro" id="IPR018445">
    <property type="entry name" value="Put_Phosphate_transp_reg"/>
</dbReference>
<proteinExistence type="inferred from homology"/>
<dbReference type="AlphaFoldDB" id="A0A9D1ERT2"/>
<accession>A0A9D1ERT2</accession>
<gene>
    <name evidence="3" type="ORF">IAB44_04370</name>
</gene>
<dbReference type="Gene3D" id="1.20.58.220">
    <property type="entry name" value="Phosphate transport system protein phou homolog 2, domain 2"/>
    <property type="match status" value="1"/>
</dbReference>
<name>A0A9D1ERT2_9FIRM</name>
<evidence type="ECO:0000313" key="3">
    <source>
        <dbReference type="EMBL" id="HIS30773.1"/>
    </source>
</evidence>
<dbReference type="PANTHER" id="PTHR37298:SF1">
    <property type="entry name" value="UPF0111 PROTEIN YKAA"/>
    <property type="match status" value="1"/>
</dbReference>
<dbReference type="PANTHER" id="PTHR37298">
    <property type="entry name" value="UPF0111 PROTEIN YKAA"/>
    <property type="match status" value="1"/>
</dbReference>
<dbReference type="Pfam" id="PF01865">
    <property type="entry name" value="PhoU_div"/>
    <property type="match status" value="1"/>
</dbReference>
<dbReference type="Proteomes" id="UP000823935">
    <property type="component" value="Unassembled WGS sequence"/>
</dbReference>
<dbReference type="InterPro" id="IPR052912">
    <property type="entry name" value="UPF0111_domain"/>
</dbReference>
<dbReference type="SUPFAM" id="SSF109755">
    <property type="entry name" value="PhoU-like"/>
    <property type="match status" value="1"/>
</dbReference>